<accession>A0A2N6LFM6</accession>
<comment type="caution">
    <text evidence="1">The sequence shown here is derived from an EMBL/GenBank/DDBJ whole genome shotgun (WGS) entry which is preliminary data.</text>
</comment>
<sequence length="71" mass="7930">MVNKFVYLHGFASSPNSAKARYIRDRFAELNIKVDIPDLNFGDFSHLTITRQINQVASIISADGKGDTEQS</sequence>
<dbReference type="RefSeq" id="WP_276527083.1">
    <property type="nucleotide sequence ID" value="NZ_NMQE01000349.1"/>
</dbReference>
<dbReference type="Pfam" id="PF05728">
    <property type="entry name" value="UPF0227"/>
    <property type="match status" value="1"/>
</dbReference>
<feature type="non-terminal residue" evidence="1">
    <location>
        <position position="71"/>
    </location>
</feature>
<dbReference type="InterPro" id="IPR008886">
    <property type="entry name" value="UPF0227/Esterase_YqiA"/>
</dbReference>
<dbReference type="Proteomes" id="UP000235081">
    <property type="component" value="Unassembled WGS sequence"/>
</dbReference>
<organism evidence="1 2">
    <name type="scientific">Fischerella thermalis CCMEE 5318</name>
    <dbReference type="NCBI Taxonomy" id="2019666"/>
    <lineage>
        <taxon>Bacteria</taxon>
        <taxon>Bacillati</taxon>
        <taxon>Cyanobacteriota</taxon>
        <taxon>Cyanophyceae</taxon>
        <taxon>Nostocales</taxon>
        <taxon>Hapalosiphonaceae</taxon>
        <taxon>Fischerella</taxon>
    </lineage>
</organism>
<dbReference type="Gene3D" id="3.40.50.1820">
    <property type="entry name" value="alpha/beta hydrolase"/>
    <property type="match status" value="1"/>
</dbReference>
<gene>
    <name evidence="1" type="ORF">CEN46_12205</name>
</gene>
<dbReference type="InterPro" id="IPR029058">
    <property type="entry name" value="AB_hydrolase_fold"/>
</dbReference>
<evidence type="ECO:0000313" key="2">
    <source>
        <dbReference type="Proteomes" id="UP000235081"/>
    </source>
</evidence>
<evidence type="ECO:0000313" key="1">
    <source>
        <dbReference type="EMBL" id="PMB22481.1"/>
    </source>
</evidence>
<dbReference type="AlphaFoldDB" id="A0A2N6LFM6"/>
<protein>
    <submittedName>
        <fullName evidence="1">Esterase</fullName>
    </submittedName>
</protein>
<reference evidence="1 2" key="1">
    <citation type="submission" date="2017-07" db="EMBL/GenBank/DDBJ databases">
        <title>Genomes of Fischerella (Mastigocladus) sp. strains.</title>
        <authorList>
            <person name="Miller S.R."/>
        </authorList>
    </citation>
    <scope>NUCLEOTIDE SEQUENCE [LARGE SCALE GENOMIC DNA]</scope>
    <source>
        <strain evidence="1 2">CCMEE 5318</strain>
    </source>
</reference>
<name>A0A2N6LFM6_9CYAN</name>
<proteinExistence type="predicted"/>
<dbReference type="EMBL" id="NMQE01000349">
    <property type="protein sequence ID" value="PMB22481.1"/>
    <property type="molecule type" value="Genomic_DNA"/>
</dbReference>